<evidence type="ECO:0000313" key="3">
    <source>
        <dbReference type="EMBL" id="PRR82255.1"/>
    </source>
</evidence>
<feature type="domain" description="Large ribosomal subunit protein bL12 C-terminal" evidence="2">
    <location>
        <begin position="78"/>
        <end position="114"/>
    </location>
</feature>
<keyword evidence="1" id="KW-0472">Membrane</keyword>
<protein>
    <recommendedName>
        <fullName evidence="2">Large ribosomal subunit protein bL12 C-terminal domain-containing protein</fullName>
    </recommendedName>
</protein>
<accession>A0A2T0BEF7</accession>
<dbReference type="InterPro" id="IPR014719">
    <property type="entry name" value="Ribosomal_bL12_C/ClpS-like"/>
</dbReference>
<dbReference type="EMBL" id="PVXQ01000018">
    <property type="protein sequence ID" value="PRR82255.1"/>
    <property type="molecule type" value="Genomic_DNA"/>
</dbReference>
<evidence type="ECO:0000256" key="1">
    <source>
        <dbReference type="SAM" id="Phobius"/>
    </source>
</evidence>
<name>A0A2T0BEF7_9CLOT</name>
<comment type="caution">
    <text evidence="3">The sequence shown here is derived from an EMBL/GenBank/DDBJ whole genome shotgun (WGS) entry which is preliminary data.</text>
</comment>
<dbReference type="Gene3D" id="3.30.1390.10">
    <property type="match status" value="1"/>
</dbReference>
<evidence type="ECO:0000259" key="2">
    <source>
        <dbReference type="Pfam" id="PF00542"/>
    </source>
</evidence>
<reference evidence="3 4" key="1">
    <citation type="submission" date="2018-03" db="EMBL/GenBank/DDBJ databases">
        <title>Genome sequence of Clostridium vincentii DSM 10228.</title>
        <authorList>
            <person name="Poehlein A."/>
            <person name="Daniel R."/>
        </authorList>
    </citation>
    <scope>NUCLEOTIDE SEQUENCE [LARGE SCALE GENOMIC DNA]</scope>
    <source>
        <strain evidence="3 4">DSM 10228</strain>
    </source>
</reference>
<keyword evidence="1" id="KW-1133">Transmembrane helix</keyword>
<dbReference type="AlphaFoldDB" id="A0A2T0BEF7"/>
<gene>
    <name evidence="3" type="ORF">CLVI_19150</name>
</gene>
<feature type="transmembrane region" description="Helical" evidence="1">
    <location>
        <begin position="12"/>
        <end position="30"/>
    </location>
</feature>
<dbReference type="GO" id="GO:0003735">
    <property type="term" value="F:structural constituent of ribosome"/>
    <property type="evidence" value="ECO:0007669"/>
    <property type="project" value="InterPro"/>
</dbReference>
<sequence length="122" mass="13867">MKSKISIFMKSKTWILWLVAGICFLFVGVMDLIDKNNFSGVISILLGGFYIILSRINYKRESKSNQSEVTDAVLKNMDIELRNLIAEGEKIKAIKKYRMVTGLGLLEAKEYVDLLGEEKSNK</sequence>
<keyword evidence="4" id="KW-1185">Reference proteome</keyword>
<dbReference type="GO" id="GO:0006412">
    <property type="term" value="P:translation"/>
    <property type="evidence" value="ECO:0007669"/>
    <property type="project" value="InterPro"/>
</dbReference>
<dbReference type="Proteomes" id="UP000239471">
    <property type="component" value="Unassembled WGS sequence"/>
</dbReference>
<proteinExistence type="predicted"/>
<feature type="transmembrane region" description="Helical" evidence="1">
    <location>
        <begin position="36"/>
        <end position="53"/>
    </location>
</feature>
<dbReference type="Pfam" id="PF00542">
    <property type="entry name" value="Ribosomal_L12"/>
    <property type="match status" value="1"/>
</dbReference>
<evidence type="ECO:0000313" key="4">
    <source>
        <dbReference type="Proteomes" id="UP000239471"/>
    </source>
</evidence>
<keyword evidence="1" id="KW-0812">Transmembrane</keyword>
<dbReference type="InterPro" id="IPR013823">
    <property type="entry name" value="Ribosomal_bL12_C"/>
</dbReference>
<organism evidence="3 4">
    <name type="scientific">Clostridium vincentii</name>
    <dbReference type="NCBI Taxonomy" id="52704"/>
    <lineage>
        <taxon>Bacteria</taxon>
        <taxon>Bacillati</taxon>
        <taxon>Bacillota</taxon>
        <taxon>Clostridia</taxon>
        <taxon>Eubacteriales</taxon>
        <taxon>Clostridiaceae</taxon>
        <taxon>Clostridium</taxon>
    </lineage>
</organism>